<dbReference type="InterPro" id="IPR013328">
    <property type="entry name" value="6PGD_dom2"/>
</dbReference>
<gene>
    <name evidence="4" type="ORF">E6H04_10485</name>
</gene>
<reference evidence="4 5" key="1">
    <citation type="journal article" date="2019" name="Nat. Microbiol.">
        <title>Mediterranean grassland soil C-N compound turnover is dependent on rainfall and depth, and is mediated by genomically divergent microorganisms.</title>
        <authorList>
            <person name="Diamond S."/>
            <person name="Andeer P.F."/>
            <person name="Li Z."/>
            <person name="Crits-Christoph A."/>
            <person name="Burstein D."/>
            <person name="Anantharaman K."/>
            <person name="Lane K.R."/>
            <person name="Thomas B.C."/>
            <person name="Pan C."/>
            <person name="Northen T.R."/>
            <person name="Banfield J.F."/>
        </authorList>
    </citation>
    <scope>NUCLEOTIDE SEQUENCE [LARGE SCALE GENOMIC DNA]</scope>
    <source>
        <strain evidence="4">NP_7</strain>
    </source>
</reference>
<dbReference type="Gene3D" id="1.10.1040.10">
    <property type="entry name" value="N-(1-d-carboxylethyl)-l-norvaline Dehydrogenase, domain 2"/>
    <property type="match status" value="1"/>
</dbReference>
<dbReference type="SUPFAM" id="SSF48179">
    <property type="entry name" value="6-phosphogluconate dehydrogenase C-terminal domain-like"/>
    <property type="match status" value="1"/>
</dbReference>
<dbReference type="GO" id="GO:0050661">
    <property type="term" value="F:NADP binding"/>
    <property type="evidence" value="ECO:0007669"/>
    <property type="project" value="InterPro"/>
</dbReference>
<dbReference type="InterPro" id="IPR029154">
    <property type="entry name" value="HIBADH-like_NADP-bd"/>
</dbReference>
<feature type="domain" description="3-hydroxyisobutyrate dehydrogenase-like NAD-binding" evidence="3">
    <location>
        <begin position="154"/>
        <end position="264"/>
    </location>
</feature>
<name>A0A537J7H2_9BACT</name>
<dbReference type="GO" id="GO:0051287">
    <property type="term" value="F:NAD binding"/>
    <property type="evidence" value="ECO:0007669"/>
    <property type="project" value="InterPro"/>
</dbReference>
<dbReference type="Pfam" id="PF03446">
    <property type="entry name" value="NAD_binding_2"/>
    <property type="match status" value="1"/>
</dbReference>
<dbReference type="SUPFAM" id="SSF51735">
    <property type="entry name" value="NAD(P)-binding Rossmann-fold domains"/>
    <property type="match status" value="1"/>
</dbReference>
<dbReference type="InterPro" id="IPR008927">
    <property type="entry name" value="6-PGluconate_DH-like_C_sf"/>
</dbReference>
<dbReference type="PANTHER" id="PTHR43060">
    <property type="entry name" value="3-HYDROXYISOBUTYRATE DEHYDROGENASE-LIKE 1, MITOCHONDRIAL-RELATED"/>
    <property type="match status" value="1"/>
</dbReference>
<comment type="caution">
    <text evidence="4">The sequence shown here is derived from an EMBL/GenBank/DDBJ whole genome shotgun (WGS) entry which is preliminary data.</text>
</comment>
<organism evidence="4 5">
    <name type="scientific">Candidatus Segetimicrobium genomatis</name>
    <dbReference type="NCBI Taxonomy" id="2569760"/>
    <lineage>
        <taxon>Bacteria</taxon>
        <taxon>Bacillati</taxon>
        <taxon>Candidatus Sysuimicrobiota</taxon>
        <taxon>Candidatus Sysuimicrobiia</taxon>
        <taxon>Candidatus Sysuimicrobiales</taxon>
        <taxon>Candidatus Segetimicrobiaceae</taxon>
        <taxon>Candidatus Segetimicrobium</taxon>
    </lineage>
</organism>
<evidence type="ECO:0000259" key="2">
    <source>
        <dbReference type="Pfam" id="PF03446"/>
    </source>
</evidence>
<evidence type="ECO:0000256" key="1">
    <source>
        <dbReference type="SAM" id="MobiDB-lite"/>
    </source>
</evidence>
<evidence type="ECO:0000313" key="5">
    <source>
        <dbReference type="Proteomes" id="UP000320048"/>
    </source>
</evidence>
<dbReference type="AlphaFoldDB" id="A0A537J7H2"/>
<feature type="compositionally biased region" description="Basic and acidic residues" evidence="1">
    <location>
        <begin position="368"/>
        <end position="378"/>
    </location>
</feature>
<dbReference type="InterPro" id="IPR006115">
    <property type="entry name" value="6PGDH_NADP-bd"/>
</dbReference>
<protein>
    <submittedName>
        <fullName evidence="4">NAD(P)-dependent oxidoreductase</fullName>
    </submittedName>
</protein>
<dbReference type="PANTHER" id="PTHR43060:SF15">
    <property type="entry name" value="3-HYDROXYISOBUTYRATE DEHYDROGENASE-LIKE 1, MITOCHONDRIAL-RELATED"/>
    <property type="match status" value="1"/>
</dbReference>
<accession>A0A537J7H2</accession>
<dbReference type="Gene3D" id="3.40.50.720">
    <property type="entry name" value="NAD(P)-binding Rossmann-like Domain"/>
    <property type="match status" value="1"/>
</dbReference>
<dbReference type="Pfam" id="PF14833">
    <property type="entry name" value="NAD_binding_11"/>
    <property type="match status" value="1"/>
</dbReference>
<evidence type="ECO:0000259" key="3">
    <source>
        <dbReference type="Pfam" id="PF14833"/>
    </source>
</evidence>
<dbReference type="InterPro" id="IPR036291">
    <property type="entry name" value="NAD(P)-bd_dom_sf"/>
</dbReference>
<proteinExistence type="predicted"/>
<evidence type="ECO:0000313" key="4">
    <source>
        <dbReference type="EMBL" id="TMI79498.1"/>
    </source>
</evidence>
<dbReference type="EMBL" id="VBAO01000281">
    <property type="protein sequence ID" value="TMI79498.1"/>
    <property type="molecule type" value="Genomic_DNA"/>
</dbReference>
<dbReference type="Proteomes" id="UP000320048">
    <property type="component" value="Unassembled WGS sequence"/>
</dbReference>
<feature type="region of interest" description="Disordered" evidence="1">
    <location>
        <begin position="354"/>
        <end position="378"/>
    </location>
</feature>
<feature type="domain" description="6-phosphogluconate dehydrogenase NADP-binding" evidence="2">
    <location>
        <begin position="1"/>
        <end position="151"/>
    </location>
</feature>
<sequence>MGRPMAGHLVDAGYAVTVWNRTRGKTAALVERGAAAADSPREMASRSDITITMVADTPDVLEVMLGSNGVLHGARPGSVVVDMSTISPVATREVARKLAERGVEMLDAPVSGGEKGAIEATLSIMVGGKPEVFERVLPVFQKLGRLIVHLGEIGAGQVTKACNQLVLSLTLLGVAEALTMARKAGVDPAKVRAALLGGFAQSRVLELHGQRMLDRNFEPGFRTRLYHKDMGIVMETGRSVGMPLLGGALAAQLYQIAMNRGLGGDRRPRGIGAGWPDASVPESHRPFLILRTFGMRPQWKDVSRTALLTIRVPESHRQRANASHARPCPVDNSEPVPARIGLLWSSAVRALEAPLPAGPPPARTTTHASRDSSRVAGR</sequence>